<comment type="caution">
    <text evidence="3">The sequence shown here is derived from an EMBL/GenBank/DDBJ whole genome shotgun (WGS) entry which is preliminary data.</text>
</comment>
<dbReference type="AlphaFoldDB" id="A0A415EJF4"/>
<dbReference type="Proteomes" id="UP000286288">
    <property type="component" value="Unassembled WGS sequence"/>
</dbReference>
<dbReference type="EMBL" id="QRMZ01000056">
    <property type="protein sequence ID" value="RHK01774.1"/>
    <property type="molecule type" value="Genomic_DNA"/>
</dbReference>
<keyword evidence="1" id="KW-0812">Transmembrane</keyword>
<protein>
    <submittedName>
        <fullName evidence="3">DUF3324 domain-containing protein</fullName>
    </submittedName>
</protein>
<keyword evidence="1" id="KW-0472">Membrane</keyword>
<evidence type="ECO:0000313" key="4">
    <source>
        <dbReference type="Proteomes" id="UP000286288"/>
    </source>
</evidence>
<gene>
    <name evidence="3" type="ORF">DW084_18300</name>
</gene>
<feature type="domain" description="WxL Interacting Protein host binding" evidence="2">
    <location>
        <begin position="1"/>
        <end position="59"/>
    </location>
</feature>
<dbReference type="Pfam" id="PF11797">
    <property type="entry name" value="WxLIP_HBD"/>
    <property type="match status" value="1"/>
</dbReference>
<feature type="non-terminal residue" evidence="3">
    <location>
        <position position="1"/>
    </location>
</feature>
<evidence type="ECO:0000259" key="2">
    <source>
        <dbReference type="Pfam" id="PF11797"/>
    </source>
</evidence>
<name>A0A415EJF4_ENTCA</name>
<reference evidence="3 4" key="1">
    <citation type="submission" date="2018-08" db="EMBL/GenBank/DDBJ databases">
        <title>A genome reference for cultivated species of the human gut microbiota.</title>
        <authorList>
            <person name="Zou Y."/>
            <person name="Xue W."/>
            <person name="Luo G."/>
        </authorList>
    </citation>
    <scope>NUCLEOTIDE SEQUENCE [LARGE SCALE GENOMIC DNA]</scope>
    <source>
        <strain evidence="3 4">AF48-16</strain>
    </source>
</reference>
<feature type="transmembrane region" description="Helical" evidence="1">
    <location>
        <begin position="70"/>
        <end position="91"/>
    </location>
</feature>
<sequence length="103" mass="12004">KEMMQMAPNSNFNFPISLEGDRFRSGNYVLDLTAKSGENEWSWTREFTIDADDARKLNREDVMIDNHANWWMIGSIVLVILLLGVILYLLIQKKKARANEQEQ</sequence>
<keyword evidence="1" id="KW-1133">Transmembrane helix</keyword>
<organism evidence="3 4">
    <name type="scientific">Enterococcus casseliflavus</name>
    <name type="common">Enterococcus flavescens</name>
    <dbReference type="NCBI Taxonomy" id="37734"/>
    <lineage>
        <taxon>Bacteria</taxon>
        <taxon>Bacillati</taxon>
        <taxon>Bacillota</taxon>
        <taxon>Bacilli</taxon>
        <taxon>Lactobacillales</taxon>
        <taxon>Enterococcaceae</taxon>
        <taxon>Enterococcus</taxon>
    </lineage>
</organism>
<dbReference type="InterPro" id="IPR021759">
    <property type="entry name" value="WxLIP_HBD"/>
</dbReference>
<evidence type="ECO:0000256" key="1">
    <source>
        <dbReference type="SAM" id="Phobius"/>
    </source>
</evidence>
<proteinExistence type="predicted"/>
<accession>A0A415EJF4</accession>
<evidence type="ECO:0000313" key="3">
    <source>
        <dbReference type="EMBL" id="RHK01774.1"/>
    </source>
</evidence>